<dbReference type="Gene3D" id="3.30.70.80">
    <property type="entry name" value="Peptidase S8 propeptide/proteinase inhibitor I9"/>
    <property type="match status" value="1"/>
</dbReference>
<organism evidence="3 4">
    <name type="scientific">Panicum virgatum</name>
    <name type="common">Blackwell switchgrass</name>
    <dbReference type="NCBI Taxonomy" id="38727"/>
    <lineage>
        <taxon>Eukaryota</taxon>
        <taxon>Viridiplantae</taxon>
        <taxon>Streptophyta</taxon>
        <taxon>Embryophyta</taxon>
        <taxon>Tracheophyta</taxon>
        <taxon>Spermatophyta</taxon>
        <taxon>Magnoliopsida</taxon>
        <taxon>Liliopsida</taxon>
        <taxon>Poales</taxon>
        <taxon>Poaceae</taxon>
        <taxon>PACMAD clade</taxon>
        <taxon>Panicoideae</taxon>
        <taxon>Panicodae</taxon>
        <taxon>Paniceae</taxon>
        <taxon>Panicinae</taxon>
        <taxon>Panicum</taxon>
        <taxon>Panicum sect. Hiantes</taxon>
    </lineage>
</organism>
<feature type="chain" id="PRO_5035852345" description="Inhibitor I9 domain-containing protein" evidence="1">
    <location>
        <begin position="33"/>
        <end position="165"/>
    </location>
</feature>
<dbReference type="PANTHER" id="PTHR48222">
    <property type="entry name" value="PROTEINASE INHIBITOR, PROPEPTIDE"/>
    <property type="match status" value="1"/>
</dbReference>
<evidence type="ECO:0000313" key="4">
    <source>
        <dbReference type="Proteomes" id="UP000823388"/>
    </source>
</evidence>
<keyword evidence="1" id="KW-0732">Signal</keyword>
<gene>
    <name evidence="3" type="ORF">PVAP13_2KG207200</name>
</gene>
<accession>A0A8T0W7Z1</accession>
<feature type="domain" description="Inhibitor I9" evidence="2">
    <location>
        <begin position="54"/>
        <end position="131"/>
    </location>
</feature>
<protein>
    <recommendedName>
        <fullName evidence="2">Inhibitor I9 domain-containing protein</fullName>
    </recommendedName>
</protein>
<evidence type="ECO:0000259" key="2">
    <source>
        <dbReference type="Pfam" id="PF05922"/>
    </source>
</evidence>
<dbReference type="PANTHER" id="PTHR48222:SF4">
    <property type="entry name" value="PROTEINASE INHIBITOR, PROPEPTIDE"/>
    <property type="match status" value="1"/>
</dbReference>
<reference evidence="3" key="1">
    <citation type="submission" date="2020-05" db="EMBL/GenBank/DDBJ databases">
        <title>WGS assembly of Panicum virgatum.</title>
        <authorList>
            <person name="Lovell J.T."/>
            <person name="Jenkins J."/>
            <person name="Shu S."/>
            <person name="Juenger T.E."/>
            <person name="Schmutz J."/>
        </authorList>
    </citation>
    <scope>NUCLEOTIDE SEQUENCE</scope>
    <source>
        <strain evidence="3">AP13</strain>
    </source>
</reference>
<dbReference type="Proteomes" id="UP000823388">
    <property type="component" value="Chromosome 2K"/>
</dbReference>
<name>A0A8T0W7Z1_PANVG</name>
<dbReference type="AlphaFoldDB" id="A0A8T0W7Z1"/>
<dbReference type="Pfam" id="PF05922">
    <property type="entry name" value="Inhibitor_I9"/>
    <property type="match status" value="1"/>
</dbReference>
<evidence type="ECO:0000313" key="3">
    <source>
        <dbReference type="EMBL" id="KAG2642727.1"/>
    </source>
</evidence>
<dbReference type="EMBL" id="CM029039">
    <property type="protein sequence ID" value="KAG2642727.1"/>
    <property type="molecule type" value="Genomic_DNA"/>
</dbReference>
<keyword evidence="4" id="KW-1185">Reference proteome</keyword>
<sequence>MASRLSCSPAAMAFSIALLLLLLLVAVPSTTAEVLEGRGREVHAEPADEAGYKTYIIMLKPRHDIMEDDADARREWHQSFLPSTTTSLGQPRLLCSYRAVFDGFSARLTEEELEEVAAKPGFVRSFPNIINYLQEINNRFLGLPMTGTARRRQALTTSTLRQDRS</sequence>
<feature type="signal peptide" evidence="1">
    <location>
        <begin position="1"/>
        <end position="32"/>
    </location>
</feature>
<evidence type="ECO:0000256" key="1">
    <source>
        <dbReference type="SAM" id="SignalP"/>
    </source>
</evidence>
<proteinExistence type="predicted"/>
<dbReference type="InterPro" id="IPR010259">
    <property type="entry name" value="S8pro/Inhibitor_I9"/>
</dbReference>
<comment type="caution">
    <text evidence="3">The sequence shown here is derived from an EMBL/GenBank/DDBJ whole genome shotgun (WGS) entry which is preliminary data.</text>
</comment>
<dbReference type="InterPro" id="IPR037045">
    <property type="entry name" value="S8pro/Inhibitor_I9_sf"/>
</dbReference>